<proteinExistence type="predicted"/>
<protein>
    <submittedName>
        <fullName evidence="1">Uncharacterized protein</fullName>
    </submittedName>
</protein>
<dbReference type="AlphaFoldDB" id="A0A0A9ERB5"/>
<sequence>MHDIISVLKLYASLRKM</sequence>
<organism evidence="1">
    <name type="scientific">Arundo donax</name>
    <name type="common">Giant reed</name>
    <name type="synonym">Donax arundinaceus</name>
    <dbReference type="NCBI Taxonomy" id="35708"/>
    <lineage>
        <taxon>Eukaryota</taxon>
        <taxon>Viridiplantae</taxon>
        <taxon>Streptophyta</taxon>
        <taxon>Embryophyta</taxon>
        <taxon>Tracheophyta</taxon>
        <taxon>Spermatophyta</taxon>
        <taxon>Magnoliopsida</taxon>
        <taxon>Liliopsida</taxon>
        <taxon>Poales</taxon>
        <taxon>Poaceae</taxon>
        <taxon>PACMAD clade</taxon>
        <taxon>Arundinoideae</taxon>
        <taxon>Arundineae</taxon>
        <taxon>Arundo</taxon>
    </lineage>
</organism>
<dbReference type="EMBL" id="GBRH01199333">
    <property type="protein sequence ID" value="JAD98562.1"/>
    <property type="molecule type" value="Transcribed_RNA"/>
</dbReference>
<accession>A0A0A9ERB5</accession>
<reference evidence="1" key="2">
    <citation type="journal article" date="2015" name="Data Brief">
        <title>Shoot transcriptome of the giant reed, Arundo donax.</title>
        <authorList>
            <person name="Barrero R.A."/>
            <person name="Guerrero F.D."/>
            <person name="Moolhuijzen P."/>
            <person name="Goolsby J.A."/>
            <person name="Tidwell J."/>
            <person name="Bellgard S.E."/>
            <person name="Bellgard M.I."/>
        </authorList>
    </citation>
    <scope>NUCLEOTIDE SEQUENCE</scope>
    <source>
        <tissue evidence="1">Shoot tissue taken approximately 20 cm above the soil surface</tissue>
    </source>
</reference>
<evidence type="ECO:0000313" key="1">
    <source>
        <dbReference type="EMBL" id="JAD98562.1"/>
    </source>
</evidence>
<name>A0A0A9ERB5_ARUDO</name>
<reference evidence="1" key="1">
    <citation type="submission" date="2014-09" db="EMBL/GenBank/DDBJ databases">
        <authorList>
            <person name="Magalhaes I.L.F."/>
            <person name="Oliveira U."/>
            <person name="Santos F.R."/>
            <person name="Vidigal T.H.D.A."/>
            <person name="Brescovit A.D."/>
            <person name="Santos A.J."/>
        </authorList>
    </citation>
    <scope>NUCLEOTIDE SEQUENCE</scope>
    <source>
        <tissue evidence="1">Shoot tissue taken approximately 20 cm above the soil surface</tissue>
    </source>
</reference>